<dbReference type="EMBL" id="LT629763">
    <property type="protein sequence ID" value="SDR80096.1"/>
    <property type="molecule type" value="Genomic_DNA"/>
</dbReference>
<name>A0A1H1LZW3_9GAMM</name>
<gene>
    <name evidence="1" type="ORF">SAMN05216271_0432</name>
</gene>
<evidence type="ECO:0000313" key="1">
    <source>
        <dbReference type="EMBL" id="SDR80096.1"/>
    </source>
</evidence>
<organism evidence="1 2">
    <name type="scientific">Halopseudomonas sabulinigri</name>
    <dbReference type="NCBI Taxonomy" id="472181"/>
    <lineage>
        <taxon>Bacteria</taxon>
        <taxon>Pseudomonadati</taxon>
        <taxon>Pseudomonadota</taxon>
        <taxon>Gammaproteobacteria</taxon>
        <taxon>Pseudomonadales</taxon>
        <taxon>Pseudomonadaceae</taxon>
        <taxon>Halopseudomonas</taxon>
    </lineage>
</organism>
<accession>A0A1H1LZW3</accession>
<evidence type="ECO:0000313" key="2">
    <source>
        <dbReference type="Proteomes" id="UP000243413"/>
    </source>
</evidence>
<dbReference type="Proteomes" id="UP000243413">
    <property type="component" value="Chromosome I"/>
</dbReference>
<dbReference type="AlphaFoldDB" id="A0A1H1LZW3"/>
<dbReference type="RefSeq" id="WP_092283407.1">
    <property type="nucleotide sequence ID" value="NZ_LT629763.1"/>
</dbReference>
<dbReference type="OrthoDB" id="7009168at2"/>
<reference evidence="2" key="1">
    <citation type="submission" date="2016-10" db="EMBL/GenBank/DDBJ databases">
        <authorList>
            <person name="Varghese N."/>
            <person name="Submissions S."/>
        </authorList>
    </citation>
    <scope>NUCLEOTIDE SEQUENCE [LARGE SCALE GENOMIC DNA]</scope>
    <source>
        <strain evidence="2">JCM 14963</strain>
    </source>
</reference>
<sequence length="88" mass="9683">MTRSTKQPLSDETIRELEEQFPALAALATNAAYERAKRSGQTVVLSKNGFIVAELPDGTEQILSQAQPRHKVTPGVQFKIASKRSSTR</sequence>
<proteinExistence type="predicted"/>
<protein>
    <submittedName>
        <fullName evidence="1">Uncharacterized protein</fullName>
    </submittedName>
</protein>